<accession>A0A0N4ZNL0</accession>
<proteinExistence type="predicted"/>
<dbReference type="WBParaSite" id="PTRK_0001012300.1">
    <property type="protein sequence ID" value="PTRK_0001012300.1"/>
    <property type="gene ID" value="PTRK_0001012300"/>
</dbReference>
<dbReference type="AlphaFoldDB" id="A0A0N4ZNL0"/>
<sequence>MHEQVLGTTTIHRMTPEEYNFTQKLPNCHNDNGGFHQSNMLFNNTSENTFNKLRINTIENIINNENYCINKEQIDGFIFDPSRGNIISHFTIPRGTIFQDLPPRLAIEFVTRYYEYLKYCQKKPMGKIMIKKSIDGIDVYGVVDYGMEKTLPLNTIETQLLAGVYDLEERIKLLLNRERMDFLQDLIIGSECIAEIKNKFFKVKIESKTSDISQNGKGIIFEVSIEASFIVIHLLNKKMLF</sequence>
<reference evidence="2" key="1">
    <citation type="submission" date="2017-02" db="UniProtKB">
        <authorList>
            <consortium name="WormBaseParasite"/>
        </authorList>
    </citation>
    <scope>IDENTIFICATION</scope>
</reference>
<organism evidence="1 2">
    <name type="scientific">Parastrongyloides trichosuri</name>
    <name type="common">Possum-specific nematode worm</name>
    <dbReference type="NCBI Taxonomy" id="131310"/>
    <lineage>
        <taxon>Eukaryota</taxon>
        <taxon>Metazoa</taxon>
        <taxon>Ecdysozoa</taxon>
        <taxon>Nematoda</taxon>
        <taxon>Chromadorea</taxon>
        <taxon>Rhabditida</taxon>
        <taxon>Tylenchina</taxon>
        <taxon>Panagrolaimomorpha</taxon>
        <taxon>Strongyloidoidea</taxon>
        <taxon>Strongyloididae</taxon>
        <taxon>Parastrongyloides</taxon>
    </lineage>
</organism>
<protein>
    <submittedName>
        <fullName evidence="2">Uncharacterized protein</fullName>
    </submittedName>
</protein>
<dbReference type="Proteomes" id="UP000038045">
    <property type="component" value="Unplaced"/>
</dbReference>
<dbReference type="STRING" id="131310.A0A0N4ZNL0"/>
<keyword evidence="1" id="KW-1185">Reference proteome</keyword>
<evidence type="ECO:0000313" key="1">
    <source>
        <dbReference type="Proteomes" id="UP000038045"/>
    </source>
</evidence>
<name>A0A0N4ZNL0_PARTI</name>
<evidence type="ECO:0000313" key="2">
    <source>
        <dbReference type="WBParaSite" id="PTRK_0001012300.1"/>
    </source>
</evidence>